<protein>
    <submittedName>
        <fullName evidence="1">Uncharacterized protein</fullName>
    </submittedName>
</protein>
<proteinExistence type="predicted"/>
<organism evidence="1 2">
    <name type="scientific">Leptospira stimsonii</name>
    <dbReference type="NCBI Taxonomy" id="2202203"/>
    <lineage>
        <taxon>Bacteria</taxon>
        <taxon>Pseudomonadati</taxon>
        <taxon>Spirochaetota</taxon>
        <taxon>Spirochaetia</taxon>
        <taxon>Leptospirales</taxon>
        <taxon>Leptospiraceae</taxon>
        <taxon>Leptospira</taxon>
    </lineage>
</organism>
<evidence type="ECO:0000313" key="2">
    <source>
        <dbReference type="Proteomes" id="UP000266669"/>
    </source>
</evidence>
<dbReference type="AlphaFoldDB" id="A0A8B3CM32"/>
<dbReference type="Proteomes" id="UP000266669">
    <property type="component" value="Unassembled WGS sequence"/>
</dbReference>
<sequence length="61" mass="7386">MIRIKFDSKDYGLYCFRRRQRSKVLSRKFRNPSFFCKKKNSSQNRKKSPLLDFFCPGFPVS</sequence>
<gene>
    <name evidence="1" type="ORF">DLM78_19450</name>
</gene>
<comment type="caution">
    <text evidence="1">The sequence shown here is derived from an EMBL/GenBank/DDBJ whole genome shotgun (WGS) entry which is preliminary data.</text>
</comment>
<name>A0A8B3CM32_9LEPT</name>
<accession>A0A8B3CM32</accession>
<reference evidence="2" key="1">
    <citation type="submission" date="2018-05" db="EMBL/GenBank/DDBJ databases">
        <title>Leptospira yasudae sp. nov. and Leptospira stimsonii sp. nov., two pathogenic species of the genus Leptospira isolated from environmental sources.</title>
        <authorList>
            <person name="Casanovas-Massana A."/>
            <person name="Hamond C."/>
            <person name="Santos L.A."/>
            <person name="Hacker K.P."/>
            <person name="Balassiano I."/>
            <person name="Medeiros M.A."/>
            <person name="Reis M.G."/>
            <person name="Ko A.I."/>
            <person name="Wunder E.A."/>
        </authorList>
    </citation>
    <scope>NUCLEOTIDE SEQUENCE [LARGE SCALE GENOMIC DNA]</scope>
    <source>
        <strain evidence="2">AMB6-RJ</strain>
    </source>
</reference>
<dbReference type="EMBL" id="QHCS01000007">
    <property type="protein sequence ID" value="RHX83677.1"/>
    <property type="molecule type" value="Genomic_DNA"/>
</dbReference>
<evidence type="ECO:0000313" key="1">
    <source>
        <dbReference type="EMBL" id="RHX83677.1"/>
    </source>
</evidence>